<keyword evidence="2" id="KW-1185">Reference proteome</keyword>
<dbReference type="Proteomes" id="UP001235030">
    <property type="component" value="Chromosome"/>
</dbReference>
<name>A0ABY9Q7D0_9FIRM</name>
<protein>
    <recommendedName>
        <fullName evidence="3">MarR family transcriptional regulator</fullName>
    </recommendedName>
</protein>
<gene>
    <name evidence="1" type="ORF">TEMA_28970</name>
</gene>
<dbReference type="RefSeq" id="WP_228106396.1">
    <property type="nucleotide sequence ID" value="NZ_CP101637.1"/>
</dbReference>
<accession>A0ABY9Q7D0</accession>
<sequence length="198" mass="23408">MAKAKIKNFYNRDRLALTSISKCGHVKEAQLKNFIADKRISNYVKDNLITKEVFNKNNGEQLVAYKLTKYGKQLLEREWGVKNHYNAQSINHDLGISNKYFSLSEEKRGNWKTETELRQELEEKLQEIKIIDYKRYEEINKMLEEKLISTPDGAYVDKETGIETYFEVITNSYGQEEIQAKERFVEIMNIKSYQTERV</sequence>
<organism evidence="1 2">
    <name type="scientific">Terrisporobacter mayombei</name>
    <dbReference type="NCBI Taxonomy" id="1541"/>
    <lineage>
        <taxon>Bacteria</taxon>
        <taxon>Bacillati</taxon>
        <taxon>Bacillota</taxon>
        <taxon>Clostridia</taxon>
        <taxon>Peptostreptococcales</taxon>
        <taxon>Peptostreptococcaceae</taxon>
        <taxon>Terrisporobacter</taxon>
    </lineage>
</organism>
<dbReference type="EMBL" id="CP101637">
    <property type="protein sequence ID" value="WMT82482.1"/>
    <property type="molecule type" value="Genomic_DNA"/>
</dbReference>
<evidence type="ECO:0000313" key="2">
    <source>
        <dbReference type="Proteomes" id="UP001235030"/>
    </source>
</evidence>
<evidence type="ECO:0000313" key="1">
    <source>
        <dbReference type="EMBL" id="WMT82482.1"/>
    </source>
</evidence>
<evidence type="ECO:0008006" key="3">
    <source>
        <dbReference type="Google" id="ProtNLM"/>
    </source>
</evidence>
<proteinExistence type="predicted"/>
<reference evidence="1 2" key="1">
    <citation type="submission" date="2022-07" db="EMBL/GenBank/DDBJ databases">
        <title>Genome sequence of Terrisporobacter mayombei DSM6539.</title>
        <authorList>
            <person name="Boeer T."/>
            <person name="Bengelsdorf F.R."/>
            <person name="Daniel R."/>
            <person name="Poehlein A."/>
        </authorList>
    </citation>
    <scope>NUCLEOTIDE SEQUENCE [LARGE SCALE GENOMIC DNA]</scope>
    <source>
        <strain evidence="1 2">DSM 6539</strain>
    </source>
</reference>